<keyword evidence="1" id="KW-0812">Transmembrane</keyword>
<gene>
    <name evidence="2" type="ORF">TbgDal_X4000</name>
</gene>
<evidence type="ECO:0000313" key="3">
    <source>
        <dbReference type="Proteomes" id="UP000002316"/>
    </source>
</evidence>
<proteinExistence type="predicted"/>
<dbReference type="AlphaFoldDB" id="D0A222"/>
<evidence type="ECO:0000256" key="1">
    <source>
        <dbReference type="SAM" id="Phobius"/>
    </source>
</evidence>
<dbReference type="KEGG" id="tbg:TbgDal_X4000"/>
<reference evidence="3" key="1">
    <citation type="journal article" date="2010" name="PLoS Negl. Trop. Dis.">
        <title>The genome sequence of Trypanosoma brucei gambiense, causative agent of chronic human african trypanosomiasis.</title>
        <authorList>
            <person name="Jackson A.P."/>
            <person name="Sanders M."/>
            <person name="Berry A."/>
            <person name="McQuillan J."/>
            <person name="Aslett M.A."/>
            <person name="Quail M.A."/>
            <person name="Chukualim B."/>
            <person name="Capewell P."/>
            <person name="MacLeod A."/>
            <person name="Melville S.E."/>
            <person name="Gibson W."/>
            <person name="Barry J.D."/>
            <person name="Berriman M."/>
            <person name="Hertz-Fowler C."/>
        </authorList>
    </citation>
    <scope>NUCLEOTIDE SEQUENCE [LARGE SCALE GENOMIC DNA]</scope>
    <source>
        <strain evidence="3">MHOM/CI/86/DAL972</strain>
    </source>
</reference>
<sequence length="113" mass="12754">MIILSFVCCLHWPCRRGGCVPFSMYISCASLMDLPRRAATRGVTQQSKSAAICVLPFPAFFFYTLAFRLDIHYLGFSLGTSFFSILGNMLFLSTHTAPQTLVVYCLLREKGRR</sequence>
<organism evidence="2 3">
    <name type="scientific">Trypanosoma brucei gambiense (strain MHOM/CI/86/DAL972)</name>
    <dbReference type="NCBI Taxonomy" id="679716"/>
    <lineage>
        <taxon>Eukaryota</taxon>
        <taxon>Discoba</taxon>
        <taxon>Euglenozoa</taxon>
        <taxon>Kinetoplastea</taxon>
        <taxon>Metakinetoplastina</taxon>
        <taxon>Trypanosomatida</taxon>
        <taxon>Trypanosomatidae</taxon>
        <taxon>Trypanosoma</taxon>
    </lineage>
</organism>
<dbReference type="GeneID" id="23865473"/>
<accession>D0A222</accession>
<feature type="transmembrane region" description="Helical" evidence="1">
    <location>
        <begin position="81"/>
        <end position="107"/>
    </location>
</feature>
<evidence type="ECO:0000313" key="2">
    <source>
        <dbReference type="EMBL" id="CBH15315.1"/>
    </source>
</evidence>
<protein>
    <submittedName>
        <fullName evidence="2">Uncharacterized protein</fullName>
    </submittedName>
</protein>
<name>D0A222_TRYB9</name>
<dbReference type="RefSeq" id="XP_011777580.1">
    <property type="nucleotide sequence ID" value="XM_011779278.1"/>
</dbReference>
<feature type="transmembrane region" description="Helical" evidence="1">
    <location>
        <begin position="50"/>
        <end position="69"/>
    </location>
</feature>
<keyword evidence="1" id="KW-1133">Transmembrane helix</keyword>
<dbReference type="Proteomes" id="UP000002316">
    <property type="component" value="Chromosome 10"/>
</dbReference>
<dbReference type="EMBL" id="FN554973">
    <property type="protein sequence ID" value="CBH15315.1"/>
    <property type="molecule type" value="Genomic_DNA"/>
</dbReference>
<keyword evidence="1" id="KW-0472">Membrane</keyword>